<accession>A0A2S4WLV0</accession>
<comment type="caution">
    <text evidence="2">The sequence shown here is derived from an EMBL/GenBank/DDBJ whole genome shotgun (WGS) entry which is preliminary data.</text>
</comment>
<evidence type="ECO:0000313" key="2">
    <source>
        <dbReference type="EMBL" id="POW22714.1"/>
    </source>
</evidence>
<dbReference type="VEuPathDB" id="FungiDB:PSTT_04270"/>
<name>A0A2S4WLV0_9BASI</name>
<feature type="compositionally biased region" description="Polar residues" evidence="1">
    <location>
        <begin position="148"/>
        <end position="172"/>
    </location>
</feature>
<evidence type="ECO:0000256" key="1">
    <source>
        <dbReference type="SAM" id="MobiDB-lite"/>
    </source>
</evidence>
<dbReference type="VEuPathDB" id="FungiDB:PSHT_00917"/>
<keyword evidence="3" id="KW-1185">Reference proteome</keyword>
<gene>
    <name evidence="2" type="ORF">PSHT_00917</name>
</gene>
<reference evidence="3" key="2">
    <citation type="journal article" date="2018" name="BMC Genomics">
        <title>Genomic insights into host adaptation between the wheat stripe rust pathogen (Puccinia striiformis f. sp. tritici) and the barley stripe rust pathogen (Puccinia striiformis f. sp. hordei).</title>
        <authorList>
            <person name="Xia C."/>
            <person name="Wang M."/>
            <person name="Yin C."/>
            <person name="Cornejo O.E."/>
            <person name="Hulbert S.H."/>
            <person name="Chen X."/>
        </authorList>
    </citation>
    <scope>NUCLEOTIDE SEQUENCE [LARGE SCALE GENOMIC DNA]</scope>
    <source>
        <strain evidence="3">93TX-2</strain>
    </source>
</reference>
<evidence type="ECO:0000313" key="3">
    <source>
        <dbReference type="Proteomes" id="UP000238274"/>
    </source>
</evidence>
<reference evidence="2 3" key="1">
    <citation type="submission" date="2017-12" db="EMBL/GenBank/DDBJ databases">
        <title>Gene loss provides genomic basis for host adaptation in cereal stripe rust fungi.</title>
        <authorList>
            <person name="Xia C."/>
        </authorList>
    </citation>
    <scope>NUCLEOTIDE SEQUENCE [LARGE SCALE GENOMIC DNA]</scope>
    <source>
        <strain evidence="2 3">93TX-2</strain>
    </source>
</reference>
<reference evidence="3" key="3">
    <citation type="journal article" date="2018" name="Mol. Plant Microbe Interact.">
        <title>Genome sequence resources for the wheat stripe rust pathogen (Puccinia striiformis f. sp. tritici) and the barley stripe rust pathogen (Puccinia striiformis f. sp. hordei).</title>
        <authorList>
            <person name="Xia C."/>
            <person name="Wang M."/>
            <person name="Yin C."/>
            <person name="Cornejo O.E."/>
            <person name="Hulbert S.H."/>
            <person name="Chen X."/>
        </authorList>
    </citation>
    <scope>NUCLEOTIDE SEQUENCE [LARGE SCALE GENOMIC DNA]</scope>
    <source>
        <strain evidence="3">93TX-2</strain>
    </source>
</reference>
<dbReference type="EMBL" id="PKSM01000007">
    <property type="protein sequence ID" value="POW22714.1"/>
    <property type="molecule type" value="Genomic_DNA"/>
</dbReference>
<dbReference type="OrthoDB" id="2496410at2759"/>
<proteinExistence type="predicted"/>
<dbReference type="AlphaFoldDB" id="A0A2S4WLV0"/>
<dbReference type="Proteomes" id="UP000238274">
    <property type="component" value="Unassembled WGS sequence"/>
</dbReference>
<feature type="region of interest" description="Disordered" evidence="1">
    <location>
        <begin position="133"/>
        <end position="172"/>
    </location>
</feature>
<organism evidence="2 3">
    <name type="scientific">Puccinia striiformis</name>
    <dbReference type="NCBI Taxonomy" id="27350"/>
    <lineage>
        <taxon>Eukaryota</taxon>
        <taxon>Fungi</taxon>
        <taxon>Dikarya</taxon>
        <taxon>Basidiomycota</taxon>
        <taxon>Pucciniomycotina</taxon>
        <taxon>Pucciniomycetes</taxon>
        <taxon>Pucciniales</taxon>
        <taxon>Pucciniaceae</taxon>
        <taxon>Puccinia</taxon>
    </lineage>
</organism>
<protein>
    <submittedName>
        <fullName evidence="2">Uncharacterized protein</fullName>
    </submittedName>
</protein>
<sequence length="629" mass="72361">MVLLCVSFELLNHDLRLILPMSLILQDPLADYQHVEPVFGSSIEPMKPARFDSDENYEYNNLPQGVEQTKNEIQSIMTQRTEIENGIYHLQAGRKSEGESSKIVSDMKQFYRALNVPTVNRLRRMGALDPVRRPYGYEPAKSNMPKPATSQIASGEQQSENDGQGWKTNSSGLKYSRPTFHLKNLIPTWAGHASRNGDTPSSLFEGLLEHSDSHVSTPYISTGEAQLRYEPLTLAQVEKPTSTPTALEALLEDNKMQLGDLKIPDGIIMPLSDGDEYGPGKGLTISQKIEMWNELQKRILEFTSSETVPDAKEAEFQLDFLKHFCLLSDHIARYGLIPSSDKIESFKPKTTVKMAELHTELLFRTLGPKFYGNRASVIPELEFWESGSAVRHFHRSIAALSKEDQGHVVHGVLRTILSHTPEQLGPNALPSERFKQLRQEFQRADFLQDARSLSLALEDKQASNQLENADHLRFVTFVKDLLDFFQEPETETFNHRLEFQLVYYMIDFLDQFHHPIIDTIGQHTENPSSTVLKDINVDLFRDQLKFMRVYLKKYRNNSRDTSYKGTKDWQDLQPFKELMRGKGENSRLFDRWICQSVGDIFVHRSWYNGYGSRRDYFDNWMARRDGYFA</sequence>